<evidence type="ECO:0000259" key="2">
    <source>
        <dbReference type="PROSITE" id="PS50829"/>
    </source>
</evidence>
<evidence type="ECO:0000313" key="3">
    <source>
        <dbReference type="EMBL" id="CAH0553663.1"/>
    </source>
</evidence>
<gene>
    <name evidence="3" type="ORF">MELIAE_LOCUS5597</name>
</gene>
<dbReference type="InterPro" id="IPR039905">
    <property type="entry name" value="CD2BP2/Lin1"/>
</dbReference>
<dbReference type="PANTHER" id="PTHR13138">
    <property type="entry name" value="PROTEIN LIN1"/>
    <property type="match status" value="1"/>
</dbReference>
<dbReference type="Gene3D" id="3.30.1490.40">
    <property type="match status" value="1"/>
</dbReference>
<dbReference type="InterPro" id="IPR003169">
    <property type="entry name" value="GYF"/>
</dbReference>
<dbReference type="Pfam" id="PF02213">
    <property type="entry name" value="GYF"/>
    <property type="match status" value="1"/>
</dbReference>
<name>A0A9P0FF84_BRAAE</name>
<keyword evidence="4" id="KW-1185">Reference proteome</keyword>
<feature type="region of interest" description="Disordered" evidence="1">
    <location>
        <begin position="1"/>
        <end position="40"/>
    </location>
</feature>
<dbReference type="InterPro" id="IPR035445">
    <property type="entry name" value="GYF-like_dom_sf"/>
</dbReference>
<dbReference type="PANTHER" id="PTHR13138:SF3">
    <property type="entry name" value="CD2 ANTIGEN CYTOPLASMIC TAIL-BINDING PROTEIN 2"/>
    <property type="match status" value="1"/>
</dbReference>
<dbReference type="SUPFAM" id="SSF55277">
    <property type="entry name" value="GYF domain"/>
    <property type="match status" value="1"/>
</dbReference>
<reference evidence="3" key="1">
    <citation type="submission" date="2021-12" db="EMBL/GenBank/DDBJ databases">
        <authorList>
            <person name="King R."/>
        </authorList>
    </citation>
    <scope>NUCLEOTIDE SEQUENCE</scope>
</reference>
<evidence type="ECO:0000256" key="1">
    <source>
        <dbReference type="SAM" id="MobiDB-lite"/>
    </source>
</evidence>
<dbReference type="Proteomes" id="UP001154078">
    <property type="component" value="Chromosome 3"/>
</dbReference>
<organism evidence="3 4">
    <name type="scientific">Brassicogethes aeneus</name>
    <name type="common">Rape pollen beetle</name>
    <name type="synonym">Meligethes aeneus</name>
    <dbReference type="NCBI Taxonomy" id="1431903"/>
    <lineage>
        <taxon>Eukaryota</taxon>
        <taxon>Metazoa</taxon>
        <taxon>Ecdysozoa</taxon>
        <taxon>Arthropoda</taxon>
        <taxon>Hexapoda</taxon>
        <taxon>Insecta</taxon>
        <taxon>Pterygota</taxon>
        <taxon>Neoptera</taxon>
        <taxon>Endopterygota</taxon>
        <taxon>Coleoptera</taxon>
        <taxon>Polyphaga</taxon>
        <taxon>Cucujiformia</taxon>
        <taxon>Nitidulidae</taxon>
        <taxon>Meligethinae</taxon>
        <taxon>Brassicogethes</taxon>
    </lineage>
</organism>
<evidence type="ECO:0000313" key="4">
    <source>
        <dbReference type="Proteomes" id="UP001154078"/>
    </source>
</evidence>
<sequence>MSKRKNAFSESKSESKRIHGTQFDGKKHTLDSDEEDFVDDDNVLDVDDIEGEEDGIARQDGEQRMTAFNMKEEMEEGHFDKDGHFIWSNETEIKDNWLDNIDWQRIKTNAKFKEKYNVDDKGLGAESDSDEGAESDFDEIETYKKIIGYVKPKETINKAIKRLSGDQKLSSMERLRRKKAGTLNSSEDVTNLTEFANKILTKLGNMDIYQETFEQIQGKIDLHDNKNKAKAKEPELDMYADDFDCKEQVKFTAGPSTSKSGVDTKEETIKQEIKWEFKWKPEDEDIQGPYTTAQMVKWANENHFKTGVLVRKCGDNGNFYTSNRIDFELYE</sequence>
<dbReference type="PROSITE" id="PS50829">
    <property type="entry name" value="GYF"/>
    <property type="match status" value="1"/>
</dbReference>
<dbReference type="GO" id="GO:0005682">
    <property type="term" value="C:U5 snRNP"/>
    <property type="evidence" value="ECO:0007669"/>
    <property type="project" value="InterPro"/>
</dbReference>
<dbReference type="SMART" id="SM00444">
    <property type="entry name" value="GYF"/>
    <property type="match status" value="1"/>
</dbReference>
<accession>A0A9P0FF84</accession>
<dbReference type="EMBL" id="OV121134">
    <property type="protein sequence ID" value="CAH0553663.1"/>
    <property type="molecule type" value="Genomic_DNA"/>
</dbReference>
<proteinExistence type="predicted"/>
<dbReference type="OrthoDB" id="331341at2759"/>
<dbReference type="CDD" id="cd00072">
    <property type="entry name" value="GYF"/>
    <property type="match status" value="1"/>
</dbReference>
<dbReference type="FunFam" id="3.30.1490.40:FF:000005">
    <property type="entry name" value="CD2 antigen cytoplasmic tail-binding protein 2"/>
    <property type="match status" value="1"/>
</dbReference>
<protein>
    <recommendedName>
        <fullName evidence="2">GYF domain-containing protein</fullName>
    </recommendedName>
</protein>
<feature type="domain" description="GYF" evidence="2">
    <location>
        <begin position="272"/>
        <end position="328"/>
    </location>
</feature>
<dbReference type="AlphaFoldDB" id="A0A9P0FF84"/>